<dbReference type="Gene3D" id="3.30.420.40">
    <property type="match status" value="2"/>
</dbReference>
<keyword evidence="3" id="KW-1185">Reference proteome</keyword>
<dbReference type="AlphaFoldDB" id="A0A2P8DRG2"/>
<dbReference type="Pfam" id="PF13412">
    <property type="entry name" value="HTH_24"/>
    <property type="match status" value="1"/>
</dbReference>
<dbReference type="Proteomes" id="UP000243528">
    <property type="component" value="Unassembled WGS sequence"/>
</dbReference>
<keyword evidence="2" id="KW-0808">Transferase</keyword>
<sequence>MTQDAHPGTDALSAPSKAVAIEVLVHGPQSRTQLAHRLGLSAATLTRVVKPLVEAGILEESGAVRTPGRGRSSLPLDVTPERHRFIGVKLTTESIYAVVTDLRARILDQEVAPLRSLHVPDVVAAVGSLVGSFQSRNDLTVDAVGVTVGGRVDAREIVADSPFLHWRDVPFRSLLSQELGAPVHLDNDVVGLTKAQHWFGHGKGYADFALLTVGAGIGYGLVVNNTMVPTPVNPVSHFPVDPSGPLCPLGHRGCMTAYLTSGSITSAVSVAHGRPIGYDQVLELATADDPVASRVVREAAHALGRTAAAVSSLTGVQRIILSGEGVHLAEVAQSSVDEGLAAYSASQDIRSEPVIRPMSFLEWARGAAVIAIQAEFPRLPAAPNA</sequence>
<keyword evidence="2" id="KW-0418">Kinase</keyword>
<evidence type="ECO:0000313" key="2">
    <source>
        <dbReference type="EMBL" id="PSK99800.1"/>
    </source>
</evidence>
<evidence type="ECO:0000313" key="3">
    <source>
        <dbReference type="Proteomes" id="UP000243528"/>
    </source>
</evidence>
<dbReference type="InterPro" id="IPR043129">
    <property type="entry name" value="ATPase_NBD"/>
</dbReference>
<dbReference type="PANTHER" id="PTHR18964">
    <property type="entry name" value="ROK (REPRESSOR, ORF, KINASE) FAMILY"/>
    <property type="match status" value="1"/>
</dbReference>
<comment type="similarity">
    <text evidence="1">Belongs to the ROK (NagC/XylR) family.</text>
</comment>
<name>A0A2P8DRG2_9ACTN</name>
<proteinExistence type="inferred from homology"/>
<dbReference type="InterPro" id="IPR036388">
    <property type="entry name" value="WH-like_DNA-bd_sf"/>
</dbReference>
<protein>
    <submittedName>
        <fullName evidence="2">Putative NBD/HSP70 family sugar kinase</fullName>
    </submittedName>
</protein>
<dbReference type="GO" id="GO:0016301">
    <property type="term" value="F:kinase activity"/>
    <property type="evidence" value="ECO:0007669"/>
    <property type="project" value="UniProtKB-KW"/>
</dbReference>
<dbReference type="EMBL" id="PYGE01000017">
    <property type="protein sequence ID" value="PSK99800.1"/>
    <property type="molecule type" value="Genomic_DNA"/>
</dbReference>
<dbReference type="InterPro" id="IPR036390">
    <property type="entry name" value="WH_DNA-bd_sf"/>
</dbReference>
<dbReference type="InterPro" id="IPR000600">
    <property type="entry name" value="ROK"/>
</dbReference>
<dbReference type="PANTHER" id="PTHR18964:SF149">
    <property type="entry name" value="BIFUNCTIONAL UDP-N-ACETYLGLUCOSAMINE 2-EPIMERASE_N-ACETYLMANNOSAMINE KINASE"/>
    <property type="match status" value="1"/>
</dbReference>
<accession>A0A2P8DRG2</accession>
<reference evidence="2 3" key="1">
    <citation type="submission" date="2018-03" db="EMBL/GenBank/DDBJ databases">
        <title>Genomic Encyclopedia of Archaeal and Bacterial Type Strains, Phase II (KMG-II): from individual species to whole genera.</title>
        <authorList>
            <person name="Goeker M."/>
        </authorList>
    </citation>
    <scope>NUCLEOTIDE SEQUENCE [LARGE SCALE GENOMIC DNA]</scope>
    <source>
        <strain evidence="2 3">DSM 45211</strain>
    </source>
</reference>
<dbReference type="RefSeq" id="WP_165358763.1">
    <property type="nucleotide sequence ID" value="NZ_PYGE01000017.1"/>
</dbReference>
<dbReference type="Pfam" id="PF00480">
    <property type="entry name" value="ROK"/>
    <property type="match status" value="1"/>
</dbReference>
<organism evidence="2 3">
    <name type="scientific">Haloactinopolyspora alba</name>
    <dbReference type="NCBI Taxonomy" id="648780"/>
    <lineage>
        <taxon>Bacteria</taxon>
        <taxon>Bacillati</taxon>
        <taxon>Actinomycetota</taxon>
        <taxon>Actinomycetes</taxon>
        <taxon>Jiangellales</taxon>
        <taxon>Jiangellaceae</taxon>
        <taxon>Haloactinopolyspora</taxon>
    </lineage>
</organism>
<dbReference type="Gene3D" id="1.10.10.10">
    <property type="entry name" value="Winged helix-like DNA-binding domain superfamily/Winged helix DNA-binding domain"/>
    <property type="match status" value="1"/>
</dbReference>
<comment type="caution">
    <text evidence="2">The sequence shown here is derived from an EMBL/GenBank/DDBJ whole genome shotgun (WGS) entry which is preliminary data.</text>
</comment>
<dbReference type="SUPFAM" id="SSF46785">
    <property type="entry name" value="Winged helix' DNA-binding domain"/>
    <property type="match status" value="1"/>
</dbReference>
<evidence type="ECO:0000256" key="1">
    <source>
        <dbReference type="ARBA" id="ARBA00006479"/>
    </source>
</evidence>
<dbReference type="SUPFAM" id="SSF53067">
    <property type="entry name" value="Actin-like ATPase domain"/>
    <property type="match status" value="1"/>
</dbReference>
<dbReference type="CDD" id="cd00090">
    <property type="entry name" value="HTH_ARSR"/>
    <property type="match status" value="1"/>
</dbReference>
<gene>
    <name evidence="2" type="ORF">CLV30_117103</name>
</gene>
<dbReference type="InterPro" id="IPR011991">
    <property type="entry name" value="ArsR-like_HTH"/>
</dbReference>